<dbReference type="PROSITE" id="PS50911">
    <property type="entry name" value="CHAP"/>
    <property type="match status" value="1"/>
</dbReference>
<dbReference type="EMBL" id="NKFA01000008">
    <property type="protein sequence ID" value="OXI41817.1"/>
    <property type="molecule type" value="Genomic_DNA"/>
</dbReference>
<dbReference type="OrthoDB" id="9765517at2"/>
<sequence>MSQPVSPISKSAPVSTRRILFRRLLAGCVVVVAVAWICTRFNLNWSRSPGEVVDQFNGVLVYFNGPTGHVDGRTVTADGYNLGLRWQCVEFVKRYYFERYGHRMPDSRGNAKDFFDSRLEDGELNAARGLIQYGNGGSGVPKVGDIVVFAPWMLNLYGHVAIVSRVETASIEIVQQNPGPFASSREQLVLRFDANGHVSVGSGRMLGGDVLGWLSRPGAVSNFVFKAYDAPKEDGCFAN</sequence>
<reference evidence="4" key="1">
    <citation type="submission" date="2017-06" db="EMBL/GenBank/DDBJ databases">
        <authorList>
            <person name="LiPuma J."/>
            <person name="Spilker T."/>
        </authorList>
    </citation>
    <scope>NUCLEOTIDE SEQUENCE [LARGE SCALE GENOMIC DNA]</scope>
    <source>
        <strain evidence="4">AU17325</strain>
    </source>
</reference>
<dbReference type="SUPFAM" id="SSF54001">
    <property type="entry name" value="Cysteine proteinases"/>
    <property type="match status" value="1"/>
</dbReference>
<evidence type="ECO:0000256" key="1">
    <source>
        <dbReference type="SAM" id="Phobius"/>
    </source>
</evidence>
<feature type="transmembrane region" description="Helical" evidence="1">
    <location>
        <begin position="20"/>
        <end position="38"/>
    </location>
</feature>
<dbReference type="GO" id="GO:0016874">
    <property type="term" value="F:ligase activity"/>
    <property type="evidence" value="ECO:0007669"/>
    <property type="project" value="TreeGrafter"/>
</dbReference>
<dbReference type="Proteomes" id="UP000214600">
    <property type="component" value="Unassembled WGS sequence"/>
</dbReference>
<dbReference type="PANTHER" id="PTHR30094:SF0">
    <property type="entry name" value="BIFUNCTIONAL GLUTATHIONYLSPERMIDINE SYNTHETASE_AMIDASE-RELATED"/>
    <property type="match status" value="1"/>
</dbReference>
<evidence type="ECO:0000313" key="3">
    <source>
        <dbReference type="EMBL" id="OXI41817.1"/>
    </source>
</evidence>
<dbReference type="InterPro" id="IPR038765">
    <property type="entry name" value="Papain-like_cys_pep_sf"/>
</dbReference>
<keyword evidence="1" id="KW-1133">Transmembrane helix</keyword>
<organism evidence="3 4">
    <name type="scientific">Burkholderia aenigmatica</name>
    <dbReference type="NCBI Taxonomy" id="2015348"/>
    <lineage>
        <taxon>Bacteria</taxon>
        <taxon>Pseudomonadati</taxon>
        <taxon>Pseudomonadota</taxon>
        <taxon>Betaproteobacteria</taxon>
        <taxon>Burkholderiales</taxon>
        <taxon>Burkholderiaceae</taxon>
        <taxon>Burkholderia</taxon>
        <taxon>Burkholderia cepacia complex</taxon>
    </lineage>
</organism>
<comment type="caution">
    <text evidence="3">The sequence shown here is derived from an EMBL/GenBank/DDBJ whole genome shotgun (WGS) entry which is preliminary data.</text>
</comment>
<dbReference type="PANTHER" id="PTHR30094">
    <property type="entry name" value="BIFUNCTIONAL GLUTATHIONYLSPERMIDINE SYNTHETASE/AMIDASE-RELATED"/>
    <property type="match status" value="1"/>
</dbReference>
<evidence type="ECO:0000313" key="4">
    <source>
        <dbReference type="Proteomes" id="UP000214600"/>
    </source>
</evidence>
<gene>
    <name evidence="3" type="ORF">CFB84_21360</name>
</gene>
<reference evidence="3 4" key="2">
    <citation type="submission" date="2017-08" db="EMBL/GenBank/DDBJ databases">
        <title>WGS of novel Burkholderia cepaca complex species.</title>
        <authorList>
            <person name="Lipuma J."/>
            <person name="Spilker T."/>
        </authorList>
    </citation>
    <scope>NUCLEOTIDE SEQUENCE [LARGE SCALE GENOMIC DNA]</scope>
    <source>
        <strain evidence="3 4">AU17325</strain>
    </source>
</reference>
<dbReference type="AlphaFoldDB" id="A0A228IHA3"/>
<feature type="domain" description="Peptidase C51" evidence="2">
    <location>
        <begin position="63"/>
        <end position="199"/>
    </location>
</feature>
<keyword evidence="1" id="KW-0812">Transmembrane</keyword>
<dbReference type="RefSeq" id="WP_089451928.1">
    <property type="nucleotide sequence ID" value="NZ_NKFA01000008.1"/>
</dbReference>
<dbReference type="Pfam" id="PF05257">
    <property type="entry name" value="CHAP"/>
    <property type="match status" value="1"/>
</dbReference>
<evidence type="ECO:0000259" key="2">
    <source>
        <dbReference type="PROSITE" id="PS50911"/>
    </source>
</evidence>
<accession>A0A228IHA3</accession>
<protein>
    <submittedName>
        <fullName evidence="3">CHAP domain-containing protein</fullName>
    </submittedName>
</protein>
<keyword evidence="1" id="KW-0472">Membrane</keyword>
<dbReference type="Gene3D" id="3.90.1720.10">
    <property type="entry name" value="endopeptidase domain like (from Nostoc punctiforme)"/>
    <property type="match status" value="1"/>
</dbReference>
<dbReference type="InterPro" id="IPR007921">
    <property type="entry name" value="CHAP_dom"/>
</dbReference>
<name>A0A228IHA3_9BURK</name>
<proteinExistence type="predicted"/>
<dbReference type="InterPro" id="IPR051705">
    <property type="entry name" value="Gsp_Synthetase/Amidase"/>
</dbReference>